<evidence type="ECO:0000313" key="3">
    <source>
        <dbReference type="Proteomes" id="UP000198773"/>
    </source>
</evidence>
<keyword evidence="2" id="KW-0808">Transferase</keyword>
<organism evidence="2 3">
    <name type="scientific">Alkalimonas amylolytica</name>
    <dbReference type="NCBI Taxonomy" id="152573"/>
    <lineage>
        <taxon>Bacteria</taxon>
        <taxon>Pseudomonadati</taxon>
        <taxon>Pseudomonadota</taxon>
        <taxon>Gammaproteobacteria</taxon>
        <taxon>Alkalimonas</taxon>
    </lineage>
</organism>
<feature type="domain" description="N-acetyltransferase" evidence="1">
    <location>
        <begin position="9"/>
        <end position="141"/>
    </location>
</feature>
<dbReference type="EMBL" id="FNRM01000011">
    <property type="protein sequence ID" value="SEA98494.1"/>
    <property type="molecule type" value="Genomic_DNA"/>
</dbReference>
<evidence type="ECO:0000259" key="1">
    <source>
        <dbReference type="PROSITE" id="PS51186"/>
    </source>
</evidence>
<dbReference type="SUPFAM" id="SSF55729">
    <property type="entry name" value="Acyl-CoA N-acyltransferases (Nat)"/>
    <property type="match status" value="1"/>
</dbReference>
<accession>A0A1H4FMG0</accession>
<dbReference type="AlphaFoldDB" id="A0A1H4FMG0"/>
<dbReference type="PROSITE" id="PS51186">
    <property type="entry name" value="GNAT"/>
    <property type="match status" value="1"/>
</dbReference>
<dbReference type="RefSeq" id="WP_091345000.1">
    <property type="nucleotide sequence ID" value="NZ_FNRM01000011.1"/>
</dbReference>
<evidence type="ECO:0000313" key="2">
    <source>
        <dbReference type="EMBL" id="SEA98494.1"/>
    </source>
</evidence>
<keyword evidence="3" id="KW-1185">Reference proteome</keyword>
<reference evidence="2 3" key="1">
    <citation type="submission" date="2016-10" db="EMBL/GenBank/DDBJ databases">
        <authorList>
            <person name="de Groot N.N."/>
        </authorList>
    </citation>
    <scope>NUCLEOTIDE SEQUENCE [LARGE SCALE GENOMIC DNA]</scope>
    <source>
        <strain evidence="2 3">CGMCC 1.3430</strain>
    </source>
</reference>
<sequence>MDITFVRSKNLRRAANFTFDNMRVYYEQFAPEWDASKVYEVTAELENYDIIYKQEVVGVMRLQFDNDCCVLRDLQVISSAQNKGIGQVAIQEAKNLTLNADLSRLALRVLKISPAVSLYQRNGFVTQSEDERFFNMEAEVS</sequence>
<dbReference type="CDD" id="cd04301">
    <property type="entry name" value="NAT_SF"/>
    <property type="match status" value="1"/>
</dbReference>
<dbReference type="Gene3D" id="3.40.630.30">
    <property type="match status" value="1"/>
</dbReference>
<dbReference type="InterPro" id="IPR016181">
    <property type="entry name" value="Acyl_CoA_acyltransferase"/>
</dbReference>
<gene>
    <name evidence="2" type="ORF">SAMN04488051_11186</name>
</gene>
<dbReference type="InterPro" id="IPR000182">
    <property type="entry name" value="GNAT_dom"/>
</dbReference>
<dbReference type="GO" id="GO:0016747">
    <property type="term" value="F:acyltransferase activity, transferring groups other than amino-acyl groups"/>
    <property type="evidence" value="ECO:0007669"/>
    <property type="project" value="InterPro"/>
</dbReference>
<name>A0A1H4FMG0_ALKAM</name>
<dbReference type="OrthoDB" id="6871659at2"/>
<dbReference type="Proteomes" id="UP000198773">
    <property type="component" value="Unassembled WGS sequence"/>
</dbReference>
<dbReference type="STRING" id="152573.SAMN04488051_11186"/>
<dbReference type="Pfam" id="PF00583">
    <property type="entry name" value="Acetyltransf_1"/>
    <property type="match status" value="1"/>
</dbReference>
<protein>
    <submittedName>
        <fullName evidence="2">Acetyltransferase (GNAT) domain-containing protein</fullName>
    </submittedName>
</protein>
<proteinExistence type="predicted"/>